<dbReference type="EMBL" id="BMMI01000012">
    <property type="protein sequence ID" value="GGL83806.1"/>
    <property type="molecule type" value="Genomic_DNA"/>
</dbReference>
<dbReference type="Proteomes" id="UP000648663">
    <property type="component" value="Unassembled WGS sequence"/>
</dbReference>
<evidence type="ECO:0000313" key="1">
    <source>
        <dbReference type="EMBL" id="GGL83806.1"/>
    </source>
</evidence>
<accession>A0ABQ2GBA5</accession>
<name>A0ABQ2GBA5_9ACTN</name>
<sequence length="51" mass="5763">MTVSRCPRGARGRRPISAWIVSRARIDVLVQELCEGEHVTYLNPDEVGRVL</sequence>
<evidence type="ECO:0000313" key="2">
    <source>
        <dbReference type="Proteomes" id="UP000648663"/>
    </source>
</evidence>
<organism evidence="1 2">
    <name type="scientific">Modestobacter marinus</name>
    <dbReference type="NCBI Taxonomy" id="477641"/>
    <lineage>
        <taxon>Bacteria</taxon>
        <taxon>Bacillati</taxon>
        <taxon>Actinomycetota</taxon>
        <taxon>Actinomycetes</taxon>
        <taxon>Geodermatophilales</taxon>
        <taxon>Geodermatophilaceae</taxon>
        <taxon>Modestobacter</taxon>
    </lineage>
</organism>
<protein>
    <submittedName>
        <fullName evidence="1">Uncharacterized protein</fullName>
    </submittedName>
</protein>
<gene>
    <name evidence="1" type="ORF">GCM10011589_45220</name>
</gene>
<keyword evidence="2" id="KW-1185">Reference proteome</keyword>
<comment type="caution">
    <text evidence="1">The sequence shown here is derived from an EMBL/GenBank/DDBJ whole genome shotgun (WGS) entry which is preliminary data.</text>
</comment>
<proteinExistence type="predicted"/>
<reference evidence="2" key="1">
    <citation type="journal article" date="2019" name="Int. J. Syst. Evol. Microbiol.">
        <title>The Global Catalogue of Microorganisms (GCM) 10K type strain sequencing project: providing services to taxonomists for standard genome sequencing and annotation.</title>
        <authorList>
            <consortium name="The Broad Institute Genomics Platform"/>
            <consortium name="The Broad Institute Genome Sequencing Center for Infectious Disease"/>
            <person name="Wu L."/>
            <person name="Ma J."/>
        </authorList>
    </citation>
    <scope>NUCLEOTIDE SEQUENCE [LARGE SCALE GENOMIC DNA]</scope>
    <source>
        <strain evidence="2">CGMCC 4.5581</strain>
    </source>
</reference>